<dbReference type="InterPro" id="IPR038921">
    <property type="entry name" value="YOR389W-like"/>
</dbReference>
<evidence type="ECO:0000313" key="3">
    <source>
        <dbReference type="EMBL" id="CEJ88545.1"/>
    </source>
</evidence>
<dbReference type="HOGENOM" id="CLU_017366_2_0_1"/>
<dbReference type="AlphaFoldDB" id="A0A0A1TH13"/>
<name>A0A0A1TH13_9HYPO</name>
<dbReference type="PANTHER" id="PTHR35204:SF1">
    <property type="entry name" value="ENTEROTOXIN"/>
    <property type="match status" value="1"/>
</dbReference>
<proteinExistence type="predicted"/>
<organism evidence="3 4">
    <name type="scientific">[Torrubiella] hemipterigena</name>
    <dbReference type="NCBI Taxonomy" id="1531966"/>
    <lineage>
        <taxon>Eukaryota</taxon>
        <taxon>Fungi</taxon>
        <taxon>Dikarya</taxon>
        <taxon>Ascomycota</taxon>
        <taxon>Pezizomycotina</taxon>
        <taxon>Sordariomycetes</taxon>
        <taxon>Hypocreomycetidae</taxon>
        <taxon>Hypocreales</taxon>
        <taxon>Clavicipitaceae</taxon>
        <taxon>Clavicipitaceae incertae sedis</taxon>
        <taxon>'Torrubiella' clade</taxon>
    </lineage>
</organism>
<reference evidence="3 4" key="1">
    <citation type="journal article" date="2015" name="Genome Announc.">
        <title>Draft Genome Sequence and Gene Annotation of the Entomopathogenic Fungus Verticillium hemipterigenum.</title>
        <authorList>
            <person name="Horn F."/>
            <person name="Habel A."/>
            <person name="Scharf D.H."/>
            <person name="Dworschak J."/>
            <person name="Brakhage A.A."/>
            <person name="Guthke R."/>
            <person name="Hertweck C."/>
            <person name="Linde J."/>
        </authorList>
    </citation>
    <scope>NUCLEOTIDE SEQUENCE [LARGE SCALE GENOMIC DNA]</scope>
</reference>
<feature type="compositionally biased region" description="Basic and acidic residues" evidence="1">
    <location>
        <begin position="107"/>
        <end position="119"/>
    </location>
</feature>
<evidence type="ECO:0000313" key="4">
    <source>
        <dbReference type="Proteomes" id="UP000039046"/>
    </source>
</evidence>
<keyword evidence="2" id="KW-0732">Signal</keyword>
<sequence length="546" mass="61251">MISRESSSTLGQLLLLLLASTASAIVPEHDAVLRNANDIFNAVNAAGRQWGSSINYIGFGIYPAYIPAGTMLYHGGPETTAPTTPEWLAFDIHHAQHFALRDVYRSNKKTDTDSKRTDSKDEENPDDTLTLETGSVDKHAAQKVLTNNSNNPSQPKSENRSYLQTYQTAKDLKVLYLDGMSAANPDGPHDTWNMLRDNETTTSPPQDDPMRADPPHAMCKIVNAMGYQAIVRMEMGFEVVYCDFNDGGLDLVSQVREKPLKKRLSSRFEATRIPWVRGAVSHYDGLGGKLFIAFSSMFSALFYPVSMTDASGQRRISAMPLQERRELRADALQALQYPTKYQRVNWHWQEATTAIVARFAGTIAALASGKLTAEFIAAEIEGVAAAYYGYEDDVTVADETESANKTFNSVDMCSRELLRPVTMYRNWWTEQDKLLHTAISAVTEDICSTYISSYGELLAAAKQEGLRADDRTSRTMPEATRWVVKKMRRLKERLAWPEWKKLQPCADQEVAFTPMFPLGNKNEGWKPACRSSEDLRDMGMDLWDEI</sequence>
<dbReference type="Proteomes" id="UP000039046">
    <property type="component" value="Unassembled WGS sequence"/>
</dbReference>
<accession>A0A0A1TH13</accession>
<dbReference type="PANTHER" id="PTHR35204">
    <property type="entry name" value="YALI0A21131P"/>
    <property type="match status" value="1"/>
</dbReference>
<protein>
    <submittedName>
        <fullName evidence="3">Uncharacterized protein</fullName>
    </submittedName>
</protein>
<feature type="signal peptide" evidence="2">
    <location>
        <begin position="1"/>
        <end position="24"/>
    </location>
</feature>
<evidence type="ECO:0000256" key="2">
    <source>
        <dbReference type="SAM" id="SignalP"/>
    </source>
</evidence>
<feature type="region of interest" description="Disordered" evidence="1">
    <location>
        <begin position="107"/>
        <end position="138"/>
    </location>
</feature>
<dbReference type="STRING" id="1531966.A0A0A1TH13"/>
<feature type="chain" id="PRO_5001979392" evidence="2">
    <location>
        <begin position="25"/>
        <end position="546"/>
    </location>
</feature>
<dbReference type="EMBL" id="CDHN01000002">
    <property type="protein sequence ID" value="CEJ88545.1"/>
    <property type="molecule type" value="Genomic_DNA"/>
</dbReference>
<gene>
    <name evidence="3" type="ORF">VHEMI04749</name>
</gene>
<dbReference type="OrthoDB" id="10261782at2759"/>
<evidence type="ECO:0000256" key="1">
    <source>
        <dbReference type="SAM" id="MobiDB-lite"/>
    </source>
</evidence>
<keyword evidence="4" id="KW-1185">Reference proteome</keyword>